<proteinExistence type="predicted"/>
<accession>A0A2P2PP28</accession>
<evidence type="ECO:0000313" key="2">
    <source>
        <dbReference type="EMBL" id="MBX56487.1"/>
    </source>
</evidence>
<organism evidence="2">
    <name type="scientific">Rhizophora mucronata</name>
    <name type="common">Asiatic mangrove</name>
    <dbReference type="NCBI Taxonomy" id="61149"/>
    <lineage>
        <taxon>Eukaryota</taxon>
        <taxon>Viridiplantae</taxon>
        <taxon>Streptophyta</taxon>
        <taxon>Embryophyta</taxon>
        <taxon>Tracheophyta</taxon>
        <taxon>Spermatophyta</taxon>
        <taxon>Magnoliopsida</taxon>
        <taxon>eudicotyledons</taxon>
        <taxon>Gunneridae</taxon>
        <taxon>Pentapetalae</taxon>
        <taxon>rosids</taxon>
        <taxon>fabids</taxon>
        <taxon>Malpighiales</taxon>
        <taxon>Rhizophoraceae</taxon>
        <taxon>Rhizophora</taxon>
    </lineage>
</organism>
<protein>
    <submittedName>
        <fullName evidence="2">Lipid transfer protein</fullName>
    </submittedName>
</protein>
<dbReference type="EMBL" id="GGEC01076003">
    <property type="protein sequence ID" value="MBX56487.1"/>
    <property type="molecule type" value="Transcribed_RNA"/>
</dbReference>
<evidence type="ECO:0000256" key="1">
    <source>
        <dbReference type="SAM" id="MobiDB-lite"/>
    </source>
</evidence>
<reference evidence="2" key="1">
    <citation type="submission" date="2018-02" db="EMBL/GenBank/DDBJ databases">
        <title>Rhizophora mucronata_Transcriptome.</title>
        <authorList>
            <person name="Meera S.P."/>
            <person name="Sreeshan A."/>
            <person name="Augustine A."/>
        </authorList>
    </citation>
    <scope>NUCLEOTIDE SEQUENCE</scope>
    <source>
        <tissue evidence="2">Leaf</tissue>
    </source>
</reference>
<feature type="compositionally biased region" description="Polar residues" evidence="1">
    <location>
        <begin position="96"/>
        <end position="108"/>
    </location>
</feature>
<feature type="compositionally biased region" description="Polar residues" evidence="1">
    <location>
        <begin position="51"/>
        <end position="66"/>
    </location>
</feature>
<name>A0A2P2PP28_RHIMU</name>
<feature type="region of interest" description="Disordered" evidence="1">
    <location>
        <begin position="51"/>
        <end position="110"/>
    </location>
</feature>
<sequence>MHAIYYCFSGMIEHFRTCPCILCNSVPSALLSNRSILNVATPGYSDGNSWLNSSPLCQRGKQNSTKAPRGTPDQATNSGTASRRHGCTNIPRRTQAGAQAGSSGSNWGPPTGACRFDANHKCT</sequence>
<dbReference type="AlphaFoldDB" id="A0A2P2PP28"/>